<dbReference type="EMBL" id="LLXJ01004500">
    <property type="protein sequence ID" value="PKB95730.1"/>
    <property type="molecule type" value="Genomic_DNA"/>
</dbReference>
<comment type="caution">
    <text evidence="1">The sequence shown here is derived from an EMBL/GenBank/DDBJ whole genome shotgun (WGS) entry which is preliminary data.</text>
</comment>
<protein>
    <submittedName>
        <fullName evidence="1">Uncharacterized protein</fullName>
    </submittedName>
</protein>
<evidence type="ECO:0000313" key="1">
    <source>
        <dbReference type="EMBL" id="PKB95730.1"/>
    </source>
</evidence>
<reference evidence="1 2" key="2">
    <citation type="submission" date="2017-09" db="EMBL/GenBank/DDBJ databases">
        <title>Extensive intraspecific genome diversity in a model arbuscular mycorrhizal fungus.</title>
        <authorList>
            <person name="Chen E.C."/>
            <person name="Morin E."/>
            <person name="Beaudet D."/>
            <person name="Noel J."/>
            <person name="Ndikumana S."/>
            <person name="Charron P."/>
            <person name="St-Onge C."/>
            <person name="Giorgi J."/>
            <person name="Grigoriev I.V."/>
            <person name="Roux C."/>
            <person name="Martin F.M."/>
            <person name="Corradi N."/>
        </authorList>
    </citation>
    <scope>NUCLEOTIDE SEQUENCE [LARGE SCALE GENOMIC DNA]</scope>
    <source>
        <strain evidence="1 2">A5</strain>
    </source>
</reference>
<sequence>MERVYYKEYFHLRFDVIRSPQQIQRWNHLTKVFKQLHHLPYVDAHHPSDNWRSLDPDYKKMQHRWKNWSDE</sequence>
<gene>
    <name evidence="1" type="ORF">RhiirA5_436154</name>
</gene>
<reference evidence="1 2" key="1">
    <citation type="submission" date="2016-04" db="EMBL/GenBank/DDBJ databases">
        <title>Genome analyses suggest a sexual origin of heterokaryosis in a supposedly ancient asexual fungus.</title>
        <authorList>
            <person name="Ropars J."/>
            <person name="Sedzielewska K."/>
            <person name="Noel J."/>
            <person name="Charron P."/>
            <person name="Farinelli L."/>
            <person name="Marton T."/>
            <person name="Kruger M."/>
            <person name="Pelin A."/>
            <person name="Brachmann A."/>
            <person name="Corradi N."/>
        </authorList>
    </citation>
    <scope>NUCLEOTIDE SEQUENCE [LARGE SCALE GENOMIC DNA]</scope>
    <source>
        <strain evidence="1 2">A5</strain>
    </source>
</reference>
<name>A0A2N0NMB2_9GLOM</name>
<dbReference type="Proteomes" id="UP000232722">
    <property type="component" value="Unassembled WGS sequence"/>
</dbReference>
<accession>A0A2N0NMB2</accession>
<proteinExistence type="predicted"/>
<organism evidence="1 2">
    <name type="scientific">Rhizophagus irregularis</name>
    <dbReference type="NCBI Taxonomy" id="588596"/>
    <lineage>
        <taxon>Eukaryota</taxon>
        <taxon>Fungi</taxon>
        <taxon>Fungi incertae sedis</taxon>
        <taxon>Mucoromycota</taxon>
        <taxon>Glomeromycotina</taxon>
        <taxon>Glomeromycetes</taxon>
        <taxon>Glomerales</taxon>
        <taxon>Glomeraceae</taxon>
        <taxon>Rhizophagus</taxon>
    </lineage>
</organism>
<evidence type="ECO:0000313" key="2">
    <source>
        <dbReference type="Proteomes" id="UP000232722"/>
    </source>
</evidence>
<dbReference type="AlphaFoldDB" id="A0A2N0NMB2"/>